<sequence length="119" mass="13445">MSHEIEILRHAGHYSFHLLVPFLFGRILFAREHTWKAGAIMAGTIVMDLDHLLANPVFDPDRCSIGFHPLHTVWAAAAYCAVLFVSSWTWPSWQWRAVGIGCLWHLCTDALDCLAAGTW</sequence>
<comment type="caution">
    <text evidence="1">The sequence shown here is derived from an EMBL/GenBank/DDBJ whole genome shotgun (WGS) entry which is preliminary data.</text>
</comment>
<dbReference type="InterPro" id="IPR046125">
    <property type="entry name" value="DUF6122"/>
</dbReference>
<proteinExistence type="predicted"/>
<dbReference type="Proteomes" id="UP000271227">
    <property type="component" value="Unassembled WGS sequence"/>
</dbReference>
<dbReference type="InParanoid" id="A0A3M0CPC5"/>
<evidence type="ECO:0008006" key="3">
    <source>
        <dbReference type="Google" id="ProtNLM"/>
    </source>
</evidence>
<dbReference type="Pfam" id="PF19617">
    <property type="entry name" value="DUF6122"/>
    <property type="match status" value="1"/>
</dbReference>
<dbReference type="RefSeq" id="WP_121937973.1">
    <property type="nucleotide sequence ID" value="NZ_REFR01000010.1"/>
</dbReference>
<dbReference type="AlphaFoldDB" id="A0A3M0CPC5"/>
<accession>A0A3M0CPC5</accession>
<gene>
    <name evidence="1" type="ORF">BXY39_1261</name>
</gene>
<name>A0A3M0CPC5_9PROT</name>
<reference evidence="1 2" key="1">
    <citation type="submission" date="2018-10" db="EMBL/GenBank/DDBJ databases">
        <title>Genomic Encyclopedia of Archaeal and Bacterial Type Strains, Phase II (KMG-II): from individual species to whole genera.</title>
        <authorList>
            <person name="Goeker M."/>
        </authorList>
    </citation>
    <scope>NUCLEOTIDE SEQUENCE [LARGE SCALE GENOMIC DNA]</scope>
    <source>
        <strain evidence="1 2">DSM 25217</strain>
    </source>
</reference>
<evidence type="ECO:0000313" key="1">
    <source>
        <dbReference type="EMBL" id="RMB08626.1"/>
    </source>
</evidence>
<dbReference type="OrthoDB" id="289051at2"/>
<protein>
    <recommendedName>
        <fullName evidence="3">LexA-binding, inner membrane-associated hydrolase</fullName>
    </recommendedName>
</protein>
<keyword evidence="2" id="KW-1185">Reference proteome</keyword>
<organism evidence="1 2">
    <name type="scientific">Eilatimonas milleporae</name>
    <dbReference type="NCBI Taxonomy" id="911205"/>
    <lineage>
        <taxon>Bacteria</taxon>
        <taxon>Pseudomonadati</taxon>
        <taxon>Pseudomonadota</taxon>
        <taxon>Alphaproteobacteria</taxon>
        <taxon>Kordiimonadales</taxon>
        <taxon>Kordiimonadaceae</taxon>
        <taxon>Eilatimonas</taxon>
    </lineage>
</organism>
<evidence type="ECO:0000313" key="2">
    <source>
        <dbReference type="Proteomes" id="UP000271227"/>
    </source>
</evidence>
<dbReference type="EMBL" id="REFR01000010">
    <property type="protein sequence ID" value="RMB08626.1"/>
    <property type="molecule type" value="Genomic_DNA"/>
</dbReference>